<evidence type="ECO:0000256" key="2">
    <source>
        <dbReference type="ARBA" id="ARBA00012479"/>
    </source>
</evidence>
<keyword evidence="3" id="KW-0719">Serine esterase</keyword>
<protein>
    <recommendedName>
        <fullName evidence="2">S-formylglutathione hydrolase</fullName>
        <ecNumber evidence="2">3.1.2.12</ecNumber>
    </recommendedName>
</protein>
<dbReference type="EC" id="3.1.2.12" evidence="2"/>
<dbReference type="InterPro" id="IPR029058">
    <property type="entry name" value="AB_hydrolase_fold"/>
</dbReference>
<feature type="non-terminal residue" evidence="6">
    <location>
        <position position="1"/>
    </location>
</feature>
<dbReference type="EMBL" id="JBBLXS010001344">
    <property type="protein sequence ID" value="MEK0189534.1"/>
    <property type="molecule type" value="Genomic_DNA"/>
</dbReference>
<evidence type="ECO:0000313" key="6">
    <source>
        <dbReference type="EMBL" id="MEK0189534.1"/>
    </source>
</evidence>
<proteinExistence type="inferred from homology"/>
<organism evidence="6 7">
    <name type="scientific">Microcoleus anatoxicus PTRS2</name>
    <dbReference type="NCBI Taxonomy" id="2705321"/>
    <lineage>
        <taxon>Bacteria</taxon>
        <taxon>Bacillati</taxon>
        <taxon>Cyanobacteriota</taxon>
        <taxon>Cyanophyceae</taxon>
        <taxon>Oscillatoriophycideae</taxon>
        <taxon>Oscillatoriales</taxon>
        <taxon>Microcoleaceae</taxon>
        <taxon>Microcoleus</taxon>
        <taxon>Microcoleus anatoxicus</taxon>
    </lineage>
</organism>
<reference evidence="6 7" key="1">
    <citation type="journal article" date="2020" name="Harmful Algae">
        <title>Molecular and morphological characterization of a novel dihydroanatoxin-a producing Microcoleus species (cyanobacteria) from the Russian River, California, USA.</title>
        <authorList>
            <person name="Conklin K.Y."/>
            <person name="Stancheva R."/>
            <person name="Otten T.G."/>
            <person name="Fadness R."/>
            <person name="Boyer G.L."/>
            <person name="Read B."/>
            <person name="Zhang X."/>
            <person name="Sheath R.G."/>
        </authorList>
    </citation>
    <scope>NUCLEOTIDE SEQUENCE [LARGE SCALE GENOMIC DNA]</scope>
    <source>
        <strain evidence="6 7">PTRS2</strain>
    </source>
</reference>
<keyword evidence="7" id="KW-1185">Reference proteome</keyword>
<dbReference type="SUPFAM" id="SSF53474">
    <property type="entry name" value="alpha/beta-Hydrolases"/>
    <property type="match status" value="1"/>
</dbReference>
<evidence type="ECO:0000256" key="3">
    <source>
        <dbReference type="ARBA" id="ARBA00022487"/>
    </source>
</evidence>
<comment type="catalytic activity">
    <reaction evidence="5">
        <text>S-formylglutathione + H2O = formate + glutathione + H(+)</text>
        <dbReference type="Rhea" id="RHEA:14961"/>
        <dbReference type="ChEBI" id="CHEBI:15377"/>
        <dbReference type="ChEBI" id="CHEBI:15378"/>
        <dbReference type="ChEBI" id="CHEBI:15740"/>
        <dbReference type="ChEBI" id="CHEBI:57688"/>
        <dbReference type="ChEBI" id="CHEBI:57925"/>
        <dbReference type="EC" id="3.1.2.12"/>
    </reaction>
</comment>
<dbReference type="InterPro" id="IPR000801">
    <property type="entry name" value="Esterase-like"/>
</dbReference>
<comment type="similarity">
    <text evidence="1">Belongs to the esterase D family.</text>
</comment>
<dbReference type="Proteomes" id="UP001384579">
    <property type="component" value="Unassembled WGS sequence"/>
</dbReference>
<dbReference type="Gene3D" id="3.40.50.1820">
    <property type="entry name" value="alpha/beta hydrolase"/>
    <property type="match status" value="1"/>
</dbReference>
<dbReference type="RefSeq" id="WP_340542677.1">
    <property type="nucleotide sequence ID" value="NZ_JBBLXS010001344.1"/>
</dbReference>
<gene>
    <name evidence="6" type="ORF">WMG39_32520</name>
</gene>
<comment type="caution">
    <text evidence="6">The sequence shown here is derived from an EMBL/GenBank/DDBJ whole genome shotgun (WGS) entry which is preliminary data.</text>
</comment>
<evidence type="ECO:0000313" key="7">
    <source>
        <dbReference type="Proteomes" id="UP001384579"/>
    </source>
</evidence>
<name>A0ABU8YYP6_9CYAN</name>
<evidence type="ECO:0000256" key="5">
    <source>
        <dbReference type="ARBA" id="ARBA00047590"/>
    </source>
</evidence>
<dbReference type="PANTHER" id="PTHR10061:SF0">
    <property type="entry name" value="S-FORMYLGLUTATHIONE HYDROLASE"/>
    <property type="match status" value="1"/>
</dbReference>
<dbReference type="GO" id="GO:0016787">
    <property type="term" value="F:hydrolase activity"/>
    <property type="evidence" value="ECO:0007669"/>
    <property type="project" value="UniProtKB-KW"/>
</dbReference>
<evidence type="ECO:0000256" key="1">
    <source>
        <dbReference type="ARBA" id="ARBA00005622"/>
    </source>
</evidence>
<sequence length="91" mass="10443">YLGDNREDWRAWDASELVLKSQYNRPILIDCGTADSYLADGQLLPEVFAEACAKTGQPLNLRMQEGYDHSYYFVASFMEDHIQFHTTALYG</sequence>
<dbReference type="Pfam" id="PF00756">
    <property type="entry name" value="Esterase"/>
    <property type="match status" value="1"/>
</dbReference>
<evidence type="ECO:0000256" key="4">
    <source>
        <dbReference type="ARBA" id="ARBA00022801"/>
    </source>
</evidence>
<accession>A0ABU8YYP6</accession>
<dbReference type="InterPro" id="IPR014186">
    <property type="entry name" value="S-formylglutathione_hydrol"/>
</dbReference>
<keyword evidence="4 6" id="KW-0378">Hydrolase</keyword>
<dbReference type="PANTHER" id="PTHR10061">
    <property type="entry name" value="S-FORMYLGLUTATHIONE HYDROLASE"/>
    <property type="match status" value="1"/>
</dbReference>